<dbReference type="Pfam" id="PF01073">
    <property type="entry name" value="3Beta_HSD"/>
    <property type="match status" value="1"/>
</dbReference>
<evidence type="ECO:0000313" key="3">
    <source>
        <dbReference type="EMBL" id="CBY31991.1"/>
    </source>
</evidence>
<dbReference type="InterPro" id="IPR002225">
    <property type="entry name" value="3Beta_OHSteriod_DH/Estase"/>
</dbReference>
<proteinExistence type="predicted"/>
<reference evidence="3" key="1">
    <citation type="journal article" date="2010" name="Science">
        <title>Plasticity of animal genome architecture unmasked by rapid evolution of a pelagic tunicate.</title>
        <authorList>
            <person name="Denoeud F."/>
            <person name="Henriet S."/>
            <person name="Mungpakdee S."/>
            <person name="Aury J.M."/>
            <person name="Da Silva C."/>
            <person name="Brinkmann H."/>
            <person name="Mikhaleva J."/>
            <person name="Olsen L.C."/>
            <person name="Jubin C."/>
            <person name="Canestro C."/>
            <person name="Bouquet J.M."/>
            <person name="Danks G."/>
            <person name="Poulain J."/>
            <person name="Campsteijn C."/>
            <person name="Adamski M."/>
            <person name="Cross I."/>
            <person name="Yadetie F."/>
            <person name="Muffato M."/>
            <person name="Louis A."/>
            <person name="Butcher S."/>
            <person name="Tsagkogeorga G."/>
            <person name="Konrad A."/>
            <person name="Singh S."/>
            <person name="Jensen M.F."/>
            <person name="Cong E.H."/>
            <person name="Eikeseth-Otteraa H."/>
            <person name="Noel B."/>
            <person name="Anthouard V."/>
            <person name="Porcel B.M."/>
            <person name="Kachouri-Lafond R."/>
            <person name="Nishino A."/>
            <person name="Ugolini M."/>
            <person name="Chourrout P."/>
            <person name="Nishida H."/>
            <person name="Aasland R."/>
            <person name="Huzurbazar S."/>
            <person name="Westhof E."/>
            <person name="Delsuc F."/>
            <person name="Lehrach H."/>
            <person name="Reinhardt R."/>
            <person name="Weissenbach J."/>
            <person name="Roy S.W."/>
            <person name="Artiguenave F."/>
            <person name="Postlethwait J.H."/>
            <person name="Manak J.R."/>
            <person name="Thompson E.M."/>
            <person name="Jaillon O."/>
            <person name="Du Pasquier L."/>
            <person name="Boudinot P."/>
            <person name="Liberles D.A."/>
            <person name="Volff J.N."/>
            <person name="Philippe H."/>
            <person name="Lenhard B."/>
            <person name="Roest Crollius H."/>
            <person name="Wincker P."/>
            <person name="Chourrout D."/>
        </authorList>
    </citation>
    <scope>NUCLEOTIDE SEQUENCE [LARGE SCALE GENOMIC DNA]</scope>
</reference>
<keyword evidence="1" id="KW-1133">Transmembrane helix</keyword>
<dbReference type="EMBL" id="FN654326">
    <property type="protein sequence ID" value="CBY31991.1"/>
    <property type="molecule type" value="Genomic_DNA"/>
</dbReference>
<dbReference type="AlphaFoldDB" id="E4Y8P1"/>
<name>E4Y8P1_OIKDI</name>
<gene>
    <name evidence="3" type="ORF">GSOID_T00029218001</name>
</gene>
<accession>E4Y8P1</accession>
<dbReference type="SUPFAM" id="SSF51735">
    <property type="entry name" value="NAD(P)-binding Rossmann-fold domains"/>
    <property type="match status" value="1"/>
</dbReference>
<keyword evidence="1" id="KW-0812">Transmembrane</keyword>
<dbReference type="GO" id="GO:0006694">
    <property type="term" value="P:steroid biosynthetic process"/>
    <property type="evidence" value="ECO:0007669"/>
    <property type="project" value="InterPro"/>
</dbReference>
<feature type="domain" description="3-beta hydroxysteroid dehydrogenase/isomerase" evidence="2">
    <location>
        <begin position="26"/>
        <end position="117"/>
    </location>
</feature>
<dbReference type="InterPro" id="IPR036291">
    <property type="entry name" value="NAD(P)-bd_dom_sf"/>
</dbReference>
<dbReference type="Proteomes" id="UP000011014">
    <property type="component" value="Unassembled WGS sequence"/>
</dbReference>
<feature type="transmembrane region" description="Helical" evidence="1">
    <location>
        <begin position="116"/>
        <end position="139"/>
    </location>
</feature>
<sequence>MFRLSKYLRFFKNLKASLCQFIFQNENEKKHLPRIASRIEQGVTIFKFGLGTCILDWCHVKNLVEAHICADRKLKESLNVSCGKAYNISDGAPSDPYVFLFPLFKAMEQPLPQISLPFYLVFFFAFLSEKLTSFLLLVFGYRLEPIVTRNECLKVCTSHYCDITAAKEELLYRPGNYKFSDAVDILMQERKTKRRWSEIINDNRVKFYIAFSIALVAYYIFNFIYQEE</sequence>
<dbReference type="GO" id="GO:0016616">
    <property type="term" value="F:oxidoreductase activity, acting on the CH-OH group of donors, NAD or NADP as acceptor"/>
    <property type="evidence" value="ECO:0007669"/>
    <property type="project" value="InterPro"/>
</dbReference>
<keyword evidence="1" id="KW-0472">Membrane</keyword>
<organism evidence="3">
    <name type="scientific">Oikopleura dioica</name>
    <name type="common">Tunicate</name>
    <dbReference type="NCBI Taxonomy" id="34765"/>
    <lineage>
        <taxon>Eukaryota</taxon>
        <taxon>Metazoa</taxon>
        <taxon>Chordata</taxon>
        <taxon>Tunicata</taxon>
        <taxon>Appendicularia</taxon>
        <taxon>Copelata</taxon>
        <taxon>Oikopleuridae</taxon>
        <taxon>Oikopleura</taxon>
    </lineage>
</organism>
<dbReference type="Gene3D" id="3.40.50.720">
    <property type="entry name" value="NAD(P)-binding Rossmann-like Domain"/>
    <property type="match status" value="1"/>
</dbReference>
<feature type="transmembrane region" description="Helical" evidence="1">
    <location>
        <begin position="205"/>
        <end position="225"/>
    </location>
</feature>
<evidence type="ECO:0000259" key="2">
    <source>
        <dbReference type="Pfam" id="PF01073"/>
    </source>
</evidence>
<evidence type="ECO:0000256" key="1">
    <source>
        <dbReference type="SAM" id="Phobius"/>
    </source>
</evidence>
<protein>
    <recommendedName>
        <fullName evidence="2">3-beta hydroxysteroid dehydrogenase/isomerase domain-containing protein</fullName>
    </recommendedName>
</protein>